<organism evidence="3 4">
    <name type="scientific">Citrullus colocynthis</name>
    <name type="common">colocynth</name>
    <dbReference type="NCBI Taxonomy" id="252529"/>
    <lineage>
        <taxon>Eukaryota</taxon>
        <taxon>Viridiplantae</taxon>
        <taxon>Streptophyta</taxon>
        <taxon>Embryophyta</taxon>
        <taxon>Tracheophyta</taxon>
        <taxon>Spermatophyta</taxon>
        <taxon>Magnoliopsida</taxon>
        <taxon>eudicotyledons</taxon>
        <taxon>Gunneridae</taxon>
        <taxon>Pentapetalae</taxon>
        <taxon>rosids</taxon>
        <taxon>fabids</taxon>
        <taxon>Cucurbitales</taxon>
        <taxon>Cucurbitaceae</taxon>
        <taxon>Benincaseae</taxon>
        <taxon>Citrullus</taxon>
    </lineage>
</organism>
<keyword evidence="2" id="KW-0812">Transmembrane</keyword>
<accession>A0ABP0YUU9</accession>
<evidence type="ECO:0000313" key="3">
    <source>
        <dbReference type="EMBL" id="CAK9323291.1"/>
    </source>
</evidence>
<protein>
    <submittedName>
        <fullName evidence="3">Uncharacterized protein</fullName>
    </submittedName>
</protein>
<dbReference type="Proteomes" id="UP001642487">
    <property type="component" value="Chromosome 5"/>
</dbReference>
<evidence type="ECO:0000256" key="1">
    <source>
        <dbReference type="SAM" id="MobiDB-lite"/>
    </source>
</evidence>
<reference evidence="3 4" key="1">
    <citation type="submission" date="2024-03" db="EMBL/GenBank/DDBJ databases">
        <authorList>
            <person name="Gkanogiannis A."/>
            <person name="Becerra Lopez-Lavalle L."/>
        </authorList>
    </citation>
    <scope>NUCLEOTIDE SEQUENCE [LARGE SCALE GENOMIC DNA]</scope>
</reference>
<evidence type="ECO:0000256" key="2">
    <source>
        <dbReference type="SAM" id="Phobius"/>
    </source>
</evidence>
<dbReference type="EMBL" id="OZ021739">
    <property type="protein sequence ID" value="CAK9323291.1"/>
    <property type="molecule type" value="Genomic_DNA"/>
</dbReference>
<evidence type="ECO:0000313" key="4">
    <source>
        <dbReference type="Proteomes" id="UP001642487"/>
    </source>
</evidence>
<proteinExistence type="predicted"/>
<keyword evidence="4" id="KW-1185">Reference proteome</keyword>
<gene>
    <name evidence="3" type="ORF">CITCOLO1_LOCUS15468</name>
</gene>
<sequence length="138" mass="14385">MDKNYSNWVQALATAWCFMMLLGLLCCCLSTNPRHHDDSSAANSSCTCDGGYAEPGRRRAIKQIGTKVAENSDRRKDTGAEERQVVDPVLEMGNSTVLTAHDGGVASAATFGFAVVATAVVDGGEYDGSCGGGKCDGG</sequence>
<keyword evidence="2" id="KW-0472">Membrane</keyword>
<feature type="transmembrane region" description="Helical" evidence="2">
    <location>
        <begin position="12"/>
        <end position="31"/>
    </location>
</feature>
<feature type="region of interest" description="Disordered" evidence="1">
    <location>
        <begin position="63"/>
        <end position="83"/>
    </location>
</feature>
<feature type="compositionally biased region" description="Basic and acidic residues" evidence="1">
    <location>
        <begin position="70"/>
        <end position="83"/>
    </location>
</feature>
<name>A0ABP0YUU9_9ROSI</name>
<keyword evidence="2" id="KW-1133">Transmembrane helix</keyword>